<dbReference type="InterPro" id="IPR003827">
    <property type="entry name" value="tRNA_yW-synthesising"/>
</dbReference>
<evidence type="ECO:0000256" key="4">
    <source>
        <dbReference type="ARBA" id="ARBA00022679"/>
    </source>
</evidence>
<evidence type="ECO:0000313" key="12">
    <source>
        <dbReference type="Proteomes" id="UP000019373"/>
    </source>
</evidence>
<dbReference type="GeneID" id="19239853"/>
<dbReference type="PANTHER" id="PTHR48418">
    <property type="entry name" value="TRNA WYBUTOSINE-SYNTHESIZING PROTEIN 3"/>
    <property type="match status" value="1"/>
</dbReference>
<dbReference type="Proteomes" id="UP000019373">
    <property type="component" value="Unassembled WGS sequence"/>
</dbReference>
<evidence type="ECO:0000256" key="2">
    <source>
        <dbReference type="ARBA" id="ARBA00012750"/>
    </source>
</evidence>
<keyword evidence="4" id="KW-0808">Transferase</keyword>
<evidence type="ECO:0000256" key="5">
    <source>
        <dbReference type="ARBA" id="ARBA00022691"/>
    </source>
</evidence>
<proteinExistence type="inferred from homology"/>
<keyword evidence="5" id="KW-0949">S-adenosyl-L-methionine</keyword>
<evidence type="ECO:0000256" key="3">
    <source>
        <dbReference type="ARBA" id="ARBA00022603"/>
    </source>
</evidence>
<evidence type="ECO:0000256" key="1">
    <source>
        <dbReference type="ARBA" id="ARBA00008569"/>
    </source>
</evidence>
<feature type="region of interest" description="Disordered" evidence="9">
    <location>
        <begin position="68"/>
        <end position="89"/>
    </location>
</feature>
<comment type="similarity">
    <text evidence="1">Belongs to the TYW3 family.</text>
</comment>
<dbReference type="HOGENOM" id="CLU_047426_0_0_1"/>
<dbReference type="EC" id="2.1.1.282" evidence="2"/>
<evidence type="ECO:0000256" key="9">
    <source>
        <dbReference type="SAM" id="MobiDB-lite"/>
    </source>
</evidence>
<dbReference type="GO" id="GO:0008168">
    <property type="term" value="F:methyltransferase activity"/>
    <property type="evidence" value="ECO:0007669"/>
    <property type="project" value="UniProtKB-KW"/>
</dbReference>
<gene>
    <name evidence="11" type="ORF">EPUS_04900</name>
</gene>
<dbReference type="EMBL" id="KE720869">
    <property type="protein sequence ID" value="ERF74731.1"/>
    <property type="molecule type" value="Genomic_DNA"/>
</dbReference>
<dbReference type="PANTHER" id="PTHR48418:SF1">
    <property type="entry name" value="TRNA WYBUTOSINE-SYNTHESIZING PROTEIN 3"/>
    <property type="match status" value="1"/>
</dbReference>
<keyword evidence="3" id="KW-0489">Methyltransferase</keyword>
<sequence length="270" mass="29133">MPPPIPHTFYRKKATILEGLSVPDSEYSDKSPKGSVDERIRELIDEINAYDGFVTTSSCAGRIAVFQEGNGQGSDSRNEEDAVGSSGVPGGKGGGKFLFVSHEPVYVAGDGASQQLPRILGLDEEPGACGAKGSESWAPGQRFVRFAFEPMILHIMTASLHHAKPLLSAAINSGFRESGVQSLKNLDDPNACPMVAIRTAGLGLEAIIAFVAENSNNGPYQFWQLVTKEYYTMLLKIANERFEANQLRIENTTRSGRVLKQGANGSEIKV</sequence>
<dbReference type="InterPro" id="IPR036602">
    <property type="entry name" value="tRNA_yW-synthesising-like_sf"/>
</dbReference>
<feature type="domain" description="tRNA wybutosine-synthesizing protein" evidence="10">
    <location>
        <begin position="12"/>
        <end position="251"/>
    </location>
</feature>
<organism evidence="11 12">
    <name type="scientific">Endocarpon pusillum (strain Z07020 / HMAS-L-300199)</name>
    <name type="common">Lichen-forming fungus</name>
    <dbReference type="NCBI Taxonomy" id="1263415"/>
    <lineage>
        <taxon>Eukaryota</taxon>
        <taxon>Fungi</taxon>
        <taxon>Dikarya</taxon>
        <taxon>Ascomycota</taxon>
        <taxon>Pezizomycotina</taxon>
        <taxon>Eurotiomycetes</taxon>
        <taxon>Chaetothyriomycetidae</taxon>
        <taxon>Verrucariales</taxon>
        <taxon>Verrucariaceae</taxon>
        <taxon>Endocarpon</taxon>
    </lineage>
</organism>
<dbReference type="OrthoDB" id="263283at2759"/>
<evidence type="ECO:0000259" key="10">
    <source>
        <dbReference type="Pfam" id="PF02676"/>
    </source>
</evidence>
<dbReference type="AlphaFoldDB" id="U1GRW9"/>
<dbReference type="SUPFAM" id="SSF111278">
    <property type="entry name" value="SSo0622-like"/>
    <property type="match status" value="1"/>
</dbReference>
<dbReference type="Gene3D" id="3.30.1960.10">
    <property type="entry name" value="tRNA wybutosine-synthesizing-like"/>
    <property type="match status" value="1"/>
</dbReference>
<keyword evidence="12" id="KW-1185">Reference proteome</keyword>
<dbReference type="eggNOG" id="KOG1228">
    <property type="taxonomic scope" value="Eukaryota"/>
</dbReference>
<protein>
    <recommendedName>
        <fullName evidence="2">tRNA(Phe) 7-[(3-amino-3-carboxypropyl)-4-demethylwyosine(37)-N(4)]-methyltransferase</fullName>
        <ecNumber evidence="2">2.1.1.282</ecNumber>
    </recommendedName>
    <alternativeName>
        <fullName evidence="7">tRNA(Phe) 7-((3-amino-3-carboxypropyl)-4-demethylwyosine(37)-N(4))-methyltransferase</fullName>
    </alternativeName>
</protein>
<dbReference type="RefSeq" id="XP_007787901.1">
    <property type="nucleotide sequence ID" value="XM_007789711.1"/>
</dbReference>
<evidence type="ECO:0000256" key="8">
    <source>
        <dbReference type="ARBA" id="ARBA00049202"/>
    </source>
</evidence>
<evidence type="ECO:0000256" key="7">
    <source>
        <dbReference type="ARBA" id="ARBA00030554"/>
    </source>
</evidence>
<dbReference type="Pfam" id="PF02676">
    <property type="entry name" value="TYW3"/>
    <property type="match status" value="1"/>
</dbReference>
<dbReference type="GO" id="GO:0032259">
    <property type="term" value="P:methylation"/>
    <property type="evidence" value="ECO:0007669"/>
    <property type="project" value="UniProtKB-KW"/>
</dbReference>
<name>U1GRW9_ENDPU</name>
<keyword evidence="6" id="KW-0819">tRNA processing</keyword>
<evidence type="ECO:0000313" key="11">
    <source>
        <dbReference type="EMBL" id="ERF74731.1"/>
    </source>
</evidence>
<comment type="catalytic activity">
    <reaction evidence="8">
        <text>4-demethyl-7-[(3S)-3-amino-3-carboxypropyl]wyosine(37) in tRNA(Phe) + S-adenosyl-L-methionine = 7-[(3S)-3-amino-3-carboxypropyl]wyosine(37) in tRNA(Phe) + S-adenosyl-L-homocysteine + H(+)</text>
        <dbReference type="Rhea" id="RHEA:36635"/>
        <dbReference type="Rhea" id="RHEA-COMP:10378"/>
        <dbReference type="Rhea" id="RHEA-COMP:10379"/>
        <dbReference type="ChEBI" id="CHEBI:15378"/>
        <dbReference type="ChEBI" id="CHEBI:57856"/>
        <dbReference type="ChEBI" id="CHEBI:59789"/>
        <dbReference type="ChEBI" id="CHEBI:73543"/>
        <dbReference type="ChEBI" id="CHEBI:73550"/>
        <dbReference type="EC" id="2.1.1.282"/>
    </reaction>
</comment>
<dbReference type="OMA" id="CHQCHTH"/>
<reference evidence="12" key="1">
    <citation type="journal article" date="2014" name="BMC Genomics">
        <title>Genome characteristics reveal the impact of lichenization on lichen-forming fungus Endocarpon pusillum Hedwig (Verrucariales, Ascomycota).</title>
        <authorList>
            <person name="Wang Y.-Y."/>
            <person name="Liu B."/>
            <person name="Zhang X.-Y."/>
            <person name="Zhou Q.-M."/>
            <person name="Zhang T."/>
            <person name="Li H."/>
            <person name="Yu Y.-F."/>
            <person name="Zhang X.-L."/>
            <person name="Hao X.-Y."/>
            <person name="Wang M."/>
            <person name="Wang L."/>
            <person name="Wei J.-C."/>
        </authorList>
    </citation>
    <scope>NUCLEOTIDE SEQUENCE [LARGE SCALE GENOMIC DNA]</scope>
    <source>
        <strain evidence="12">Z07020 / HMAS-L-300199</strain>
    </source>
</reference>
<accession>U1GRW9</accession>
<evidence type="ECO:0000256" key="6">
    <source>
        <dbReference type="ARBA" id="ARBA00022694"/>
    </source>
</evidence>
<dbReference type="GO" id="GO:0008033">
    <property type="term" value="P:tRNA processing"/>
    <property type="evidence" value="ECO:0007669"/>
    <property type="project" value="UniProtKB-KW"/>
</dbReference>